<feature type="transmembrane region" description="Helical" evidence="6">
    <location>
        <begin position="374"/>
        <end position="394"/>
    </location>
</feature>
<evidence type="ECO:0000256" key="4">
    <source>
        <dbReference type="ARBA" id="ARBA00022989"/>
    </source>
</evidence>
<feature type="transmembrane region" description="Helical" evidence="6">
    <location>
        <begin position="6"/>
        <end position="28"/>
    </location>
</feature>
<feature type="transmembrane region" description="Helical" evidence="6">
    <location>
        <begin position="224"/>
        <end position="242"/>
    </location>
</feature>
<keyword evidence="5 6" id="KW-0472">Membrane</keyword>
<accession>A0A395JG54</accession>
<comment type="subcellular location">
    <subcellularLocation>
        <location evidence="1 6">Membrane</location>
        <topology evidence="1 6">Multi-pass membrane protein</topology>
    </subcellularLocation>
</comment>
<evidence type="ECO:0000313" key="7">
    <source>
        <dbReference type="EMBL" id="RBP48701.1"/>
    </source>
</evidence>
<dbReference type="InParanoid" id="A0A395JG54"/>
<keyword evidence="4 6" id="KW-1133">Transmembrane helix</keyword>
<feature type="transmembrane region" description="Helical" evidence="6">
    <location>
        <begin position="88"/>
        <end position="107"/>
    </location>
</feature>
<evidence type="ECO:0000256" key="2">
    <source>
        <dbReference type="ARBA" id="ARBA00022448"/>
    </source>
</evidence>
<dbReference type="EMBL" id="QNRT01000005">
    <property type="protein sequence ID" value="RBP48701.1"/>
    <property type="molecule type" value="Genomic_DNA"/>
</dbReference>
<dbReference type="GO" id="GO:0035435">
    <property type="term" value="P:phosphate ion transmembrane transport"/>
    <property type="evidence" value="ECO:0007669"/>
    <property type="project" value="TreeGrafter"/>
</dbReference>
<keyword evidence="6" id="KW-0592">Phosphate transport</keyword>
<gene>
    <name evidence="7" type="ORF">DFR28_10539</name>
</gene>
<proteinExistence type="inferred from homology"/>
<dbReference type="RefSeq" id="WP_113955305.1">
    <property type="nucleotide sequence ID" value="NZ_QNRT01000005.1"/>
</dbReference>
<name>A0A395JG54_9GAMM</name>
<dbReference type="InterPro" id="IPR001204">
    <property type="entry name" value="Phos_transporter"/>
</dbReference>
<feature type="transmembrane region" description="Helical" evidence="6">
    <location>
        <begin position="49"/>
        <end position="68"/>
    </location>
</feature>
<dbReference type="PANTHER" id="PTHR11101">
    <property type="entry name" value="PHOSPHATE TRANSPORTER"/>
    <property type="match status" value="1"/>
</dbReference>
<keyword evidence="3 6" id="KW-0812">Transmembrane</keyword>
<feature type="transmembrane region" description="Helical" evidence="6">
    <location>
        <begin position="185"/>
        <end position="204"/>
    </location>
</feature>
<sequence length="427" mass="44347">MEIIAQHGHMLLILGCIFAFFMAWGIGANDVANAMGTSVGSRALTVKQAIFIAIIFEFAGAYLAGGEVTSTIRKGILDPALINDQPDLLVFGMMSALLAAGCWLLIASMKGWPVSTTHSIVGALVGFAAVGISVDAVNWGKIGTIVASWVVSPLLAGTISYALFTSVQRLVLDTEDPFKNAKRYVPLYMFFVGFMIAMVTVLKGLKNTALDLDFGLGSKFLNGLPLAIIAGLIVSAIGALMLRRVKDTAVEGKANRFANVENLFAILMIFTAAAMAFAHGSNDVANAVGPLAAIASVIESGGQVATKSALPGWILVLGGLGIVVGLATYGFKVMATIGRKITELTPSRGFAAELGAATTVVFASTWGLPVSTTHTLVGAVLGVGLARGIGALNLKVVGNIFMSWIVTLPAGAGFSIIIFFTLKGIFG</sequence>
<reference evidence="7 8" key="1">
    <citation type="submission" date="2018-06" db="EMBL/GenBank/DDBJ databases">
        <title>Genomic Encyclopedia of Type Strains, Phase IV (KMG-IV): sequencing the most valuable type-strain genomes for metagenomic binning, comparative biology and taxonomic classification.</title>
        <authorList>
            <person name="Goeker M."/>
        </authorList>
    </citation>
    <scope>NUCLEOTIDE SEQUENCE [LARGE SCALE GENOMIC DNA]</scope>
    <source>
        <strain evidence="7 8">DSM 24032</strain>
    </source>
</reference>
<dbReference type="GO" id="GO:0016020">
    <property type="term" value="C:membrane"/>
    <property type="evidence" value="ECO:0007669"/>
    <property type="project" value="UniProtKB-SubCell"/>
</dbReference>
<dbReference type="PANTHER" id="PTHR11101:SF80">
    <property type="entry name" value="PHOSPHATE TRANSPORTER"/>
    <property type="match status" value="1"/>
</dbReference>
<dbReference type="GO" id="GO:0005315">
    <property type="term" value="F:phosphate transmembrane transporter activity"/>
    <property type="evidence" value="ECO:0007669"/>
    <property type="project" value="InterPro"/>
</dbReference>
<dbReference type="Pfam" id="PF01384">
    <property type="entry name" value="PHO4"/>
    <property type="match status" value="1"/>
</dbReference>
<feature type="transmembrane region" description="Helical" evidence="6">
    <location>
        <begin position="310"/>
        <end position="329"/>
    </location>
</feature>
<evidence type="ECO:0000256" key="5">
    <source>
        <dbReference type="ARBA" id="ARBA00023136"/>
    </source>
</evidence>
<evidence type="ECO:0000256" key="1">
    <source>
        <dbReference type="ARBA" id="ARBA00004141"/>
    </source>
</evidence>
<organism evidence="7 8">
    <name type="scientific">Arenicella xantha</name>
    <dbReference type="NCBI Taxonomy" id="644221"/>
    <lineage>
        <taxon>Bacteria</taxon>
        <taxon>Pseudomonadati</taxon>
        <taxon>Pseudomonadota</taxon>
        <taxon>Gammaproteobacteria</taxon>
        <taxon>Arenicellales</taxon>
        <taxon>Arenicellaceae</taxon>
        <taxon>Arenicella</taxon>
    </lineage>
</organism>
<evidence type="ECO:0000256" key="3">
    <source>
        <dbReference type="ARBA" id="ARBA00022692"/>
    </source>
</evidence>
<dbReference type="OrthoDB" id="9779554at2"/>
<protein>
    <recommendedName>
        <fullName evidence="6">Phosphate transporter</fullName>
    </recommendedName>
</protein>
<dbReference type="FunCoup" id="A0A395JG54">
    <property type="interactions" value="474"/>
</dbReference>
<feature type="transmembrane region" description="Helical" evidence="6">
    <location>
        <begin position="145"/>
        <end position="164"/>
    </location>
</feature>
<keyword evidence="8" id="KW-1185">Reference proteome</keyword>
<comment type="caution">
    <text evidence="7">The sequence shown here is derived from an EMBL/GenBank/DDBJ whole genome shotgun (WGS) entry which is preliminary data.</text>
</comment>
<comment type="similarity">
    <text evidence="6">Belongs to the inorganic phosphate transporter (PiT) (TC 2.A.20) family.</text>
</comment>
<evidence type="ECO:0000313" key="8">
    <source>
        <dbReference type="Proteomes" id="UP000253083"/>
    </source>
</evidence>
<dbReference type="AlphaFoldDB" id="A0A395JG54"/>
<feature type="transmembrane region" description="Helical" evidence="6">
    <location>
        <begin position="401"/>
        <end position="422"/>
    </location>
</feature>
<feature type="transmembrane region" description="Helical" evidence="6">
    <location>
        <begin position="119"/>
        <end position="139"/>
    </location>
</feature>
<keyword evidence="2 6" id="KW-0813">Transport</keyword>
<dbReference type="Proteomes" id="UP000253083">
    <property type="component" value="Unassembled WGS sequence"/>
</dbReference>
<feature type="transmembrane region" description="Helical" evidence="6">
    <location>
        <begin position="263"/>
        <end position="281"/>
    </location>
</feature>
<evidence type="ECO:0000256" key="6">
    <source>
        <dbReference type="RuleBase" id="RU363058"/>
    </source>
</evidence>